<evidence type="ECO:0000313" key="8">
    <source>
        <dbReference type="EMBL" id="EAX48337.1"/>
    </source>
</evidence>
<dbReference type="PROSITE" id="PS50045">
    <property type="entry name" value="SIGMA54_INTERACT_4"/>
    <property type="match status" value="1"/>
</dbReference>
<reference evidence="8 9" key="1">
    <citation type="submission" date="2007-01" db="EMBL/GenBank/DDBJ databases">
        <title>Annotation of the draft genome assembly of Thermosinus carboxydivorans Nor1.</title>
        <authorList>
            <consortium name="US DOE Joint Genome Institute (JGI-ORNL)"/>
            <person name="Larimer F."/>
            <person name="Land M."/>
            <person name="Hauser L."/>
        </authorList>
    </citation>
    <scope>NUCLEOTIDE SEQUENCE [LARGE SCALE GENOMIC DNA]</scope>
    <source>
        <strain evidence="8 9">Nor1</strain>
    </source>
</reference>
<sequence length="637" mass="70081">MGKITVIIPYSQMQAVVERTFQEQNDPGWELDIIFATGVREIARRRDFSTDVVVARGVTAAALKRLMGDTPVVDMPVSGYDILRAVKACQQRFAATKIAIVGSQDMIYGAKSIEDIMDIKLAVVEVREEDDAEQSIRNIKNSGVDIVIGGVMSTQIAERLGLKTVFIETGREAIYHALREAKRVARVRRQEQERSEQFRTILDYSTEGIITVDAAGAINLVNAAAMKITGLSGEAVGLAVDKLLPQLGLSRVLASGRAELGEVETVNGQQVAVNRVPIIIRGQAVGAVATFQPVADIQALEGKIRQKIYKRGLVARLTFDDILGDSPAIRQTIAIAREFSKVNSNVLITGETGTGKEIFAQSIHNASSRRKGPFVAVNCAALPENLLESELFGYAEGAFTGAARGGKMGLFELAHGGTIFLDEISEISPKLQGRLLRVLQEREIMRLGDDRVIPVDVRIIAATNRDLYQMMQAGLFRQDLYYRVDVLKLVLPPLRERQEDIIPLMQHFLKLYCLRSNRPVKEIGPDAQAMLRRYHWPGNVRELRNIAERLAVLASGPVIGARDIAAVLTGETGRRKAINETAEPAAALAGANDVDLNRAILLKALEEADYHYGRAAARLGISRTTLWRRLKQYQVGE</sequence>
<dbReference type="SUPFAM" id="SSF159800">
    <property type="entry name" value="PrpR receptor domain-like"/>
    <property type="match status" value="1"/>
</dbReference>
<dbReference type="Pfam" id="PF00989">
    <property type="entry name" value="PAS"/>
    <property type="match status" value="1"/>
</dbReference>
<dbReference type="InterPro" id="IPR010524">
    <property type="entry name" value="Sig_transdc_resp-reg_PrpR_N"/>
</dbReference>
<organism evidence="8 9">
    <name type="scientific">Thermosinus carboxydivorans Nor1</name>
    <dbReference type="NCBI Taxonomy" id="401526"/>
    <lineage>
        <taxon>Bacteria</taxon>
        <taxon>Bacillati</taxon>
        <taxon>Bacillota</taxon>
        <taxon>Negativicutes</taxon>
        <taxon>Selenomonadales</taxon>
        <taxon>Sporomusaceae</taxon>
        <taxon>Thermosinus</taxon>
    </lineage>
</organism>
<evidence type="ECO:0000259" key="7">
    <source>
        <dbReference type="PROSITE" id="PS50112"/>
    </source>
</evidence>
<dbReference type="NCBIfam" id="TIGR00229">
    <property type="entry name" value="sensory_box"/>
    <property type="match status" value="1"/>
</dbReference>
<keyword evidence="9" id="KW-1185">Reference proteome</keyword>
<dbReference type="PROSITE" id="PS00676">
    <property type="entry name" value="SIGMA54_INTERACT_2"/>
    <property type="match status" value="1"/>
</dbReference>
<dbReference type="InterPro" id="IPR058031">
    <property type="entry name" value="AAA_lid_NorR"/>
</dbReference>
<evidence type="ECO:0000256" key="5">
    <source>
        <dbReference type="ARBA" id="ARBA00023163"/>
    </source>
</evidence>
<comment type="caution">
    <text evidence="8">The sequence shown here is derived from an EMBL/GenBank/DDBJ whole genome shotgun (WGS) entry which is preliminary data.</text>
</comment>
<evidence type="ECO:0000256" key="3">
    <source>
        <dbReference type="ARBA" id="ARBA00023015"/>
    </source>
</evidence>
<dbReference type="Gene3D" id="3.40.50.10660">
    <property type="entry name" value="PrpR receptor domain-like"/>
    <property type="match status" value="1"/>
</dbReference>
<dbReference type="Pfam" id="PF25601">
    <property type="entry name" value="AAA_lid_14"/>
    <property type="match status" value="1"/>
</dbReference>
<accession>A1HNH8</accession>
<dbReference type="EMBL" id="AAWL01000003">
    <property type="protein sequence ID" value="EAX48337.1"/>
    <property type="molecule type" value="Genomic_DNA"/>
</dbReference>
<name>A1HNH8_9FIRM</name>
<feature type="domain" description="PAS" evidence="7">
    <location>
        <begin position="194"/>
        <end position="236"/>
    </location>
</feature>
<dbReference type="PRINTS" id="PR01590">
    <property type="entry name" value="HTHFIS"/>
</dbReference>
<feature type="domain" description="Sigma-54 factor interaction" evidence="6">
    <location>
        <begin position="322"/>
        <end position="552"/>
    </location>
</feature>
<keyword evidence="4" id="KW-0238">DNA-binding</keyword>
<dbReference type="PANTHER" id="PTHR32071">
    <property type="entry name" value="TRANSCRIPTIONAL REGULATORY PROTEIN"/>
    <property type="match status" value="1"/>
</dbReference>
<dbReference type="eggNOG" id="COG3829">
    <property type="taxonomic scope" value="Bacteria"/>
</dbReference>
<reference evidence="8 9" key="2">
    <citation type="submission" date="2007-01" db="EMBL/GenBank/DDBJ databases">
        <title>Sequencing of the draft genome and assembly of Thermosinus carboxydivorans Nor1.</title>
        <authorList>
            <consortium name="US DOE Joint Genome Institute (JGI-PGF)"/>
            <person name="Copeland A."/>
            <person name="Lucas S."/>
            <person name="Lapidus A."/>
            <person name="Barry K."/>
            <person name="Glavina del Rio T."/>
            <person name="Dalin E."/>
            <person name="Tice H."/>
            <person name="Bruce D."/>
            <person name="Pitluck S."/>
            <person name="Richardson P."/>
        </authorList>
    </citation>
    <scope>NUCLEOTIDE SEQUENCE [LARGE SCALE GENOMIC DNA]</scope>
    <source>
        <strain evidence="8 9">Nor1</strain>
    </source>
</reference>
<dbReference type="Pfam" id="PF00158">
    <property type="entry name" value="Sigma54_activat"/>
    <property type="match status" value="1"/>
</dbReference>
<dbReference type="Gene3D" id="3.40.50.300">
    <property type="entry name" value="P-loop containing nucleotide triphosphate hydrolases"/>
    <property type="match status" value="1"/>
</dbReference>
<dbReference type="PROSITE" id="PS00688">
    <property type="entry name" value="SIGMA54_INTERACT_3"/>
    <property type="match status" value="1"/>
</dbReference>
<dbReference type="RefSeq" id="WP_007288585.1">
    <property type="nucleotide sequence ID" value="NZ_AAWL01000003.1"/>
</dbReference>
<dbReference type="InterPro" id="IPR002078">
    <property type="entry name" value="Sigma_54_int"/>
</dbReference>
<dbReference type="GO" id="GO:0000156">
    <property type="term" value="F:phosphorelay response regulator activity"/>
    <property type="evidence" value="ECO:0007669"/>
    <property type="project" value="InterPro"/>
</dbReference>
<dbReference type="SMART" id="SM00382">
    <property type="entry name" value="AAA"/>
    <property type="match status" value="1"/>
</dbReference>
<dbReference type="Gene3D" id="1.10.10.60">
    <property type="entry name" value="Homeodomain-like"/>
    <property type="match status" value="1"/>
</dbReference>
<dbReference type="Proteomes" id="UP000005139">
    <property type="component" value="Unassembled WGS sequence"/>
</dbReference>
<evidence type="ECO:0000259" key="6">
    <source>
        <dbReference type="PROSITE" id="PS50045"/>
    </source>
</evidence>
<evidence type="ECO:0000256" key="4">
    <source>
        <dbReference type="ARBA" id="ARBA00023125"/>
    </source>
</evidence>
<dbReference type="SUPFAM" id="SSF52540">
    <property type="entry name" value="P-loop containing nucleoside triphosphate hydrolases"/>
    <property type="match status" value="1"/>
</dbReference>
<protein>
    <submittedName>
        <fullName evidence="8">Sigma54 specific transcriptional regulator, Fis family</fullName>
    </submittedName>
</protein>
<dbReference type="Gene3D" id="3.40.50.2300">
    <property type="match status" value="1"/>
</dbReference>
<dbReference type="PROSITE" id="PS00675">
    <property type="entry name" value="SIGMA54_INTERACT_1"/>
    <property type="match status" value="1"/>
</dbReference>
<dbReference type="SUPFAM" id="SSF46689">
    <property type="entry name" value="Homeodomain-like"/>
    <property type="match status" value="1"/>
</dbReference>
<dbReference type="InterPro" id="IPR025943">
    <property type="entry name" value="Sigma_54_int_dom_ATP-bd_2"/>
</dbReference>
<dbReference type="GO" id="GO:0006355">
    <property type="term" value="P:regulation of DNA-templated transcription"/>
    <property type="evidence" value="ECO:0007669"/>
    <property type="project" value="InterPro"/>
</dbReference>
<dbReference type="PROSITE" id="PS50112">
    <property type="entry name" value="PAS"/>
    <property type="match status" value="1"/>
</dbReference>
<dbReference type="AlphaFoldDB" id="A1HNH8"/>
<keyword evidence="5" id="KW-0804">Transcription</keyword>
<keyword evidence="3" id="KW-0805">Transcription regulation</keyword>
<dbReference type="InterPro" id="IPR003593">
    <property type="entry name" value="AAA+_ATPase"/>
</dbReference>
<dbReference type="Gene3D" id="3.30.450.20">
    <property type="entry name" value="PAS domain"/>
    <property type="match status" value="1"/>
</dbReference>
<dbReference type="CDD" id="cd00009">
    <property type="entry name" value="AAA"/>
    <property type="match status" value="1"/>
</dbReference>
<dbReference type="InterPro" id="IPR000014">
    <property type="entry name" value="PAS"/>
</dbReference>
<dbReference type="InterPro" id="IPR035965">
    <property type="entry name" value="PAS-like_dom_sf"/>
</dbReference>
<dbReference type="InterPro" id="IPR027417">
    <property type="entry name" value="P-loop_NTPase"/>
</dbReference>
<evidence type="ECO:0000313" key="9">
    <source>
        <dbReference type="Proteomes" id="UP000005139"/>
    </source>
</evidence>
<dbReference type="InterPro" id="IPR009057">
    <property type="entry name" value="Homeodomain-like_sf"/>
</dbReference>
<dbReference type="InterPro" id="IPR025944">
    <property type="entry name" value="Sigma_54_int_dom_CS"/>
</dbReference>
<dbReference type="PANTHER" id="PTHR32071:SF57">
    <property type="entry name" value="C4-DICARBOXYLATE TRANSPORT TRANSCRIPTIONAL REGULATORY PROTEIN DCTD"/>
    <property type="match status" value="1"/>
</dbReference>
<dbReference type="InterPro" id="IPR013767">
    <property type="entry name" value="PAS_fold"/>
</dbReference>
<dbReference type="GO" id="GO:0005524">
    <property type="term" value="F:ATP binding"/>
    <property type="evidence" value="ECO:0007669"/>
    <property type="project" value="UniProtKB-KW"/>
</dbReference>
<evidence type="ECO:0000256" key="2">
    <source>
        <dbReference type="ARBA" id="ARBA00022840"/>
    </source>
</evidence>
<dbReference type="SMART" id="SM00091">
    <property type="entry name" value="PAS"/>
    <property type="match status" value="1"/>
</dbReference>
<dbReference type="InterPro" id="IPR002197">
    <property type="entry name" value="HTH_Fis"/>
</dbReference>
<dbReference type="FunFam" id="3.40.50.300:FF:000006">
    <property type="entry name" value="DNA-binding transcriptional regulator NtrC"/>
    <property type="match status" value="1"/>
</dbReference>
<keyword evidence="2" id="KW-0067">ATP-binding</keyword>
<dbReference type="SUPFAM" id="SSF55785">
    <property type="entry name" value="PYP-like sensor domain (PAS domain)"/>
    <property type="match status" value="1"/>
</dbReference>
<dbReference type="GO" id="GO:0043565">
    <property type="term" value="F:sequence-specific DNA binding"/>
    <property type="evidence" value="ECO:0007669"/>
    <property type="project" value="InterPro"/>
</dbReference>
<keyword evidence="1" id="KW-0547">Nucleotide-binding</keyword>
<proteinExistence type="predicted"/>
<dbReference type="Gene3D" id="1.10.8.60">
    <property type="match status" value="1"/>
</dbReference>
<dbReference type="Pfam" id="PF02954">
    <property type="entry name" value="HTH_8"/>
    <property type="match status" value="1"/>
</dbReference>
<gene>
    <name evidence="8" type="ORF">TcarDRAFT_2287</name>
</gene>
<dbReference type="InterPro" id="IPR025662">
    <property type="entry name" value="Sigma_54_int_dom_ATP-bd_1"/>
</dbReference>
<evidence type="ECO:0000256" key="1">
    <source>
        <dbReference type="ARBA" id="ARBA00022741"/>
    </source>
</evidence>
<dbReference type="Pfam" id="PF06506">
    <property type="entry name" value="PrpR_N"/>
    <property type="match status" value="1"/>
</dbReference>